<dbReference type="AlphaFoldDB" id="A0A381V4P4"/>
<sequence length="38" mass="4563">VYLNIYKWQTPPLLRLAAETYLLFLLNVIKKDQERDPS</sequence>
<organism evidence="1">
    <name type="scientific">marine metagenome</name>
    <dbReference type="NCBI Taxonomy" id="408172"/>
    <lineage>
        <taxon>unclassified sequences</taxon>
        <taxon>metagenomes</taxon>
        <taxon>ecological metagenomes</taxon>
    </lineage>
</organism>
<dbReference type="EMBL" id="UINC01007805">
    <property type="protein sequence ID" value="SVA35164.1"/>
    <property type="molecule type" value="Genomic_DNA"/>
</dbReference>
<proteinExistence type="predicted"/>
<gene>
    <name evidence="1" type="ORF">METZ01_LOCUS88018</name>
</gene>
<feature type="non-terminal residue" evidence="1">
    <location>
        <position position="1"/>
    </location>
</feature>
<reference evidence="1" key="1">
    <citation type="submission" date="2018-05" db="EMBL/GenBank/DDBJ databases">
        <authorList>
            <person name="Lanie J.A."/>
            <person name="Ng W.-L."/>
            <person name="Kazmierczak K.M."/>
            <person name="Andrzejewski T.M."/>
            <person name="Davidsen T.M."/>
            <person name="Wayne K.J."/>
            <person name="Tettelin H."/>
            <person name="Glass J.I."/>
            <person name="Rusch D."/>
            <person name="Podicherti R."/>
            <person name="Tsui H.-C.T."/>
            <person name="Winkler M.E."/>
        </authorList>
    </citation>
    <scope>NUCLEOTIDE SEQUENCE</scope>
</reference>
<evidence type="ECO:0000313" key="1">
    <source>
        <dbReference type="EMBL" id="SVA35164.1"/>
    </source>
</evidence>
<feature type="non-terminal residue" evidence="1">
    <location>
        <position position="38"/>
    </location>
</feature>
<accession>A0A381V4P4</accession>
<protein>
    <submittedName>
        <fullName evidence="1">Uncharacterized protein</fullName>
    </submittedName>
</protein>
<name>A0A381V4P4_9ZZZZ</name>